<reference evidence="3" key="1">
    <citation type="journal article" date="2019" name="Plant Biotechnol. J.">
        <title>Genome sequencing of the Australian wild diploid species Gossypium australe highlights disease resistance and delayed gland morphogenesis.</title>
        <authorList>
            <person name="Cai Y."/>
            <person name="Cai X."/>
            <person name="Wang Q."/>
            <person name="Wang P."/>
            <person name="Zhang Y."/>
            <person name="Cai C."/>
            <person name="Xu Y."/>
            <person name="Wang K."/>
            <person name="Zhou Z."/>
            <person name="Wang C."/>
            <person name="Geng S."/>
            <person name="Li B."/>
            <person name="Dong Q."/>
            <person name="Hou Y."/>
            <person name="Wang H."/>
            <person name="Ai P."/>
            <person name="Liu Z."/>
            <person name="Yi F."/>
            <person name="Sun M."/>
            <person name="An G."/>
            <person name="Cheng J."/>
            <person name="Zhang Y."/>
            <person name="Shi Q."/>
            <person name="Xie Y."/>
            <person name="Shi X."/>
            <person name="Chang Y."/>
            <person name="Huang F."/>
            <person name="Chen Y."/>
            <person name="Hong S."/>
            <person name="Mi L."/>
            <person name="Sun Q."/>
            <person name="Zhang L."/>
            <person name="Zhou B."/>
            <person name="Peng R."/>
            <person name="Zhang X."/>
            <person name="Liu F."/>
        </authorList>
    </citation>
    <scope>NUCLEOTIDE SEQUENCE [LARGE SCALE GENOMIC DNA]</scope>
    <source>
        <strain evidence="3">cv. PA1801</strain>
    </source>
</reference>
<evidence type="ECO:0000259" key="1">
    <source>
        <dbReference type="Pfam" id="PF24626"/>
    </source>
</evidence>
<dbReference type="Pfam" id="PF24626">
    <property type="entry name" value="SH3_Tf2-1"/>
    <property type="match status" value="1"/>
</dbReference>
<keyword evidence="2" id="KW-0808">Transferase</keyword>
<keyword evidence="2" id="KW-0418">Kinase</keyword>
<dbReference type="Proteomes" id="UP000325315">
    <property type="component" value="Unassembled WGS sequence"/>
</dbReference>
<dbReference type="GO" id="GO:0016301">
    <property type="term" value="F:kinase activity"/>
    <property type="evidence" value="ECO:0007669"/>
    <property type="project" value="UniProtKB-KW"/>
</dbReference>
<evidence type="ECO:0000313" key="3">
    <source>
        <dbReference type="Proteomes" id="UP000325315"/>
    </source>
</evidence>
<keyword evidence="3" id="KW-1185">Reference proteome</keyword>
<name>A0A5B6WGV9_9ROSI</name>
<sequence>MYEIIERIRPIAYRLALPIKLEKNHNVFHVSMLRRYRSDPSHVISPTDLTYSEEPIRILAREIKELRNKRTALVKGLGINTISRKLRGNPRKL</sequence>
<accession>A0A5B6WGV9</accession>
<keyword evidence="2" id="KW-0675">Receptor</keyword>
<protein>
    <submittedName>
        <fullName evidence="2">Receptor-like protein kinase</fullName>
    </submittedName>
</protein>
<evidence type="ECO:0000313" key="2">
    <source>
        <dbReference type="EMBL" id="KAA3480900.1"/>
    </source>
</evidence>
<dbReference type="OrthoDB" id="998764at2759"/>
<feature type="domain" description="Tf2-1-like SH3-like" evidence="1">
    <location>
        <begin position="2"/>
        <end position="37"/>
    </location>
</feature>
<dbReference type="PANTHER" id="PTHR46148">
    <property type="entry name" value="CHROMO DOMAIN-CONTAINING PROTEIN"/>
    <property type="match status" value="1"/>
</dbReference>
<proteinExistence type="predicted"/>
<dbReference type="EMBL" id="SMMG02000003">
    <property type="protein sequence ID" value="KAA3480900.1"/>
    <property type="molecule type" value="Genomic_DNA"/>
</dbReference>
<dbReference type="PANTHER" id="PTHR46148:SF44">
    <property type="entry name" value="GAG-POL POLYPROTEIN"/>
    <property type="match status" value="1"/>
</dbReference>
<dbReference type="InterPro" id="IPR056924">
    <property type="entry name" value="SH3_Tf2-1"/>
</dbReference>
<gene>
    <name evidence="2" type="ORF">EPI10_021307</name>
</gene>
<comment type="caution">
    <text evidence="2">The sequence shown here is derived from an EMBL/GenBank/DDBJ whole genome shotgun (WGS) entry which is preliminary data.</text>
</comment>
<organism evidence="2 3">
    <name type="scientific">Gossypium australe</name>
    <dbReference type="NCBI Taxonomy" id="47621"/>
    <lineage>
        <taxon>Eukaryota</taxon>
        <taxon>Viridiplantae</taxon>
        <taxon>Streptophyta</taxon>
        <taxon>Embryophyta</taxon>
        <taxon>Tracheophyta</taxon>
        <taxon>Spermatophyta</taxon>
        <taxon>Magnoliopsida</taxon>
        <taxon>eudicotyledons</taxon>
        <taxon>Gunneridae</taxon>
        <taxon>Pentapetalae</taxon>
        <taxon>rosids</taxon>
        <taxon>malvids</taxon>
        <taxon>Malvales</taxon>
        <taxon>Malvaceae</taxon>
        <taxon>Malvoideae</taxon>
        <taxon>Gossypium</taxon>
    </lineage>
</organism>
<dbReference type="AlphaFoldDB" id="A0A5B6WGV9"/>